<dbReference type="InterPro" id="IPR043129">
    <property type="entry name" value="ATPase_NBD"/>
</dbReference>
<dbReference type="AlphaFoldDB" id="A0A2M7TFY3"/>
<dbReference type="PIRSF" id="PIRSF003101">
    <property type="entry name" value="FtsA"/>
    <property type="match status" value="1"/>
</dbReference>
<dbReference type="NCBIfam" id="TIGR01174">
    <property type="entry name" value="ftsA"/>
    <property type="match status" value="1"/>
</dbReference>
<dbReference type="CDD" id="cd24048">
    <property type="entry name" value="ASKHA_NBD_FtsA"/>
    <property type="match status" value="1"/>
</dbReference>
<comment type="subunit">
    <text evidence="5">Self-interacts. Interacts with FtsZ.</text>
</comment>
<evidence type="ECO:0000256" key="4">
    <source>
        <dbReference type="ARBA" id="ARBA00023306"/>
    </source>
</evidence>
<dbReference type="Proteomes" id="UP000230553">
    <property type="component" value="Unassembled WGS sequence"/>
</dbReference>
<dbReference type="Pfam" id="PF14450">
    <property type="entry name" value="FtsA"/>
    <property type="match status" value="1"/>
</dbReference>
<dbReference type="InterPro" id="IPR003494">
    <property type="entry name" value="SHS2_FtsA"/>
</dbReference>
<evidence type="ECO:0000259" key="7">
    <source>
        <dbReference type="SMART" id="SM00842"/>
    </source>
</evidence>
<dbReference type="SMART" id="SM00842">
    <property type="entry name" value="FtsA"/>
    <property type="match status" value="1"/>
</dbReference>
<keyword evidence="3 5" id="KW-0472">Membrane</keyword>
<feature type="domain" description="SHS2" evidence="7">
    <location>
        <begin position="3"/>
        <end position="191"/>
    </location>
</feature>
<comment type="caution">
    <text evidence="8">The sequence shown here is derived from an EMBL/GenBank/DDBJ whole genome shotgun (WGS) entry which is preliminary data.</text>
</comment>
<accession>A0A2M7TFY3</accession>
<keyword evidence="2 5" id="KW-0132">Cell division</keyword>
<dbReference type="SUPFAM" id="SSF53067">
    <property type="entry name" value="Actin-like ATPase domain"/>
    <property type="match status" value="2"/>
</dbReference>
<dbReference type="EMBL" id="PFNM01000036">
    <property type="protein sequence ID" value="PIZ44794.1"/>
    <property type="molecule type" value="Genomic_DNA"/>
</dbReference>
<evidence type="ECO:0000313" key="9">
    <source>
        <dbReference type="Proteomes" id="UP000230553"/>
    </source>
</evidence>
<proteinExistence type="inferred from homology"/>
<dbReference type="GO" id="GO:0043093">
    <property type="term" value="P:FtsZ-dependent cytokinesis"/>
    <property type="evidence" value="ECO:0007669"/>
    <property type="project" value="UniProtKB-UniRule"/>
</dbReference>
<comment type="function">
    <text evidence="5 6">Cell division protein that is involved in the assembly of the Z ring. May serve as a membrane anchor for the Z ring.</text>
</comment>
<dbReference type="InterPro" id="IPR020823">
    <property type="entry name" value="Cell_div_FtsA"/>
</dbReference>
<dbReference type="Gene3D" id="3.30.1490.110">
    <property type="match status" value="1"/>
</dbReference>
<evidence type="ECO:0000256" key="2">
    <source>
        <dbReference type="ARBA" id="ARBA00022618"/>
    </source>
</evidence>
<gene>
    <name evidence="5 8" type="primary">ftsA</name>
    <name evidence="8" type="ORF">COY31_01795</name>
</gene>
<dbReference type="Gene3D" id="3.30.420.40">
    <property type="match status" value="2"/>
</dbReference>
<dbReference type="GO" id="GO:0009898">
    <property type="term" value="C:cytoplasmic side of plasma membrane"/>
    <property type="evidence" value="ECO:0007669"/>
    <property type="project" value="UniProtKB-UniRule"/>
</dbReference>
<keyword evidence="4 5" id="KW-0131">Cell cycle</keyword>
<name>A0A2M7TFY3_9BACT</name>
<comment type="similarity">
    <text evidence="5 6">Belongs to the FtsA/MreB family.</text>
</comment>
<dbReference type="HAMAP" id="MF_02033">
    <property type="entry name" value="FtsA"/>
    <property type="match status" value="1"/>
</dbReference>
<dbReference type="PANTHER" id="PTHR32432">
    <property type="entry name" value="CELL DIVISION PROTEIN FTSA-RELATED"/>
    <property type="match status" value="1"/>
</dbReference>
<protein>
    <recommendedName>
        <fullName evidence="5 6">Cell division protein FtsA</fullName>
    </recommendedName>
</protein>
<dbReference type="PANTHER" id="PTHR32432:SF4">
    <property type="entry name" value="CELL DIVISION PROTEIN FTSA"/>
    <property type="match status" value="1"/>
</dbReference>
<comment type="subcellular location">
    <subcellularLocation>
        <location evidence="5">Cell membrane</location>
        <topology evidence="5">Peripheral membrane protein</topology>
        <orientation evidence="5">Cytoplasmic side</orientation>
    </subcellularLocation>
    <text evidence="5">Localizes to the Z ring in an FtsZ-dependent manner. Targeted to the membrane through a conserved C-terminal amphipathic helix.</text>
</comment>
<sequence length="407" mass="43318">MYITALDIGTSQIKVLVAMPEKGGKLLLAAVFKTPSAGIRKGEIINVEELVQALKPVIDGIKQVDKAASKNIFVNIGGGNIRIQNSRGIVAVSRADSEICSEDVERAIKASQAINLGPNRMIVHTITKEFIVDGIGDIVDPLGMVGNRLEVNSLIVDCFKPSLNNLVKALEASGGKIGGIIYNPLASARSVLNKNQKELGVALIDIGFGTTNLAVYQEGKLVSTATFPIGASHITNDLAIGLRCPIKTAEKIKLSFGAADSKEVSGKEKIDLHELDESLNSTVNKRFISEIIEIRLNEIFELVNADLKLINKNGELPSGAVIVGGGGKMSGVLALAKKELKLPVQAGEVETQGIEFPNDESAKEVEDPEFAVAAGLLLLGVEQSFESGGWSISKNNWLSKILSHLLP</sequence>
<keyword evidence="1 5" id="KW-1003">Cell membrane</keyword>
<evidence type="ECO:0000256" key="3">
    <source>
        <dbReference type="ARBA" id="ARBA00023136"/>
    </source>
</evidence>
<evidence type="ECO:0000313" key="8">
    <source>
        <dbReference type="EMBL" id="PIZ44794.1"/>
    </source>
</evidence>
<reference evidence="9" key="1">
    <citation type="submission" date="2017-09" db="EMBL/GenBank/DDBJ databases">
        <title>Depth-based differentiation of microbial function through sediment-hosted aquifers and enrichment of novel symbionts in the deep terrestrial subsurface.</title>
        <authorList>
            <person name="Probst A.J."/>
            <person name="Ladd B."/>
            <person name="Jarett J.K."/>
            <person name="Geller-Mcgrath D.E."/>
            <person name="Sieber C.M.K."/>
            <person name="Emerson J.B."/>
            <person name="Anantharaman K."/>
            <person name="Thomas B.C."/>
            <person name="Malmstrom R."/>
            <person name="Stieglmeier M."/>
            <person name="Klingl A."/>
            <person name="Woyke T."/>
            <person name="Ryan C.M."/>
            <person name="Banfield J.F."/>
        </authorList>
    </citation>
    <scope>NUCLEOTIDE SEQUENCE [LARGE SCALE GENOMIC DNA]</scope>
</reference>
<dbReference type="InterPro" id="IPR050696">
    <property type="entry name" value="FtsA/MreB"/>
</dbReference>
<evidence type="ECO:0000256" key="5">
    <source>
        <dbReference type="HAMAP-Rule" id="MF_02033"/>
    </source>
</evidence>
<evidence type="ECO:0000256" key="1">
    <source>
        <dbReference type="ARBA" id="ARBA00022475"/>
    </source>
</evidence>
<dbReference type="Pfam" id="PF02491">
    <property type="entry name" value="SHS2_FTSA"/>
    <property type="match status" value="1"/>
</dbReference>
<evidence type="ECO:0000256" key="6">
    <source>
        <dbReference type="PIRNR" id="PIRNR003101"/>
    </source>
</evidence>
<dbReference type="GO" id="GO:0032153">
    <property type="term" value="C:cell division site"/>
    <property type="evidence" value="ECO:0007669"/>
    <property type="project" value="UniProtKB-UniRule"/>
</dbReference>
<organism evidence="8 9">
    <name type="scientific">Candidatus Wolfebacteria bacterium CG_4_10_14_0_2_um_filter_39_18</name>
    <dbReference type="NCBI Taxonomy" id="1975061"/>
    <lineage>
        <taxon>Bacteria</taxon>
        <taxon>Candidatus Wolfeibacteriota</taxon>
    </lineage>
</organism>